<dbReference type="SUPFAM" id="SSF47413">
    <property type="entry name" value="lambda repressor-like DNA-binding domains"/>
    <property type="match status" value="1"/>
</dbReference>
<keyword evidence="1" id="KW-0805">Transcription regulation</keyword>
<dbReference type="SMART" id="SM00530">
    <property type="entry name" value="HTH_XRE"/>
    <property type="match status" value="1"/>
</dbReference>
<dbReference type="RefSeq" id="WP_012411612.1">
    <property type="nucleotide sequence ID" value="NC_010628.1"/>
</dbReference>
<proteinExistence type="predicted"/>
<keyword evidence="6" id="KW-1185">Reference proteome</keyword>
<dbReference type="PANTHER" id="PTHR46797">
    <property type="entry name" value="HTH-TYPE TRANSCRIPTIONAL REGULATOR"/>
    <property type="match status" value="1"/>
</dbReference>
<organism evidence="5 6">
    <name type="scientific">Nostoc punctiforme (strain ATCC 29133 / PCC 73102)</name>
    <dbReference type="NCBI Taxonomy" id="63737"/>
    <lineage>
        <taxon>Bacteria</taxon>
        <taxon>Bacillati</taxon>
        <taxon>Cyanobacteriota</taxon>
        <taxon>Cyanophyceae</taxon>
        <taxon>Nostocales</taxon>
        <taxon>Nostocaceae</taxon>
        <taxon>Nostoc</taxon>
    </lineage>
</organism>
<dbReference type="KEGG" id="npu:Npun_F5346"/>
<evidence type="ECO:0000259" key="4">
    <source>
        <dbReference type="PROSITE" id="PS50943"/>
    </source>
</evidence>
<reference evidence="5 6" key="2">
    <citation type="journal article" date="2013" name="Plant Physiol.">
        <title>A Nostoc punctiforme Sugar Transporter Necessary to Establish a Cyanobacterium-Plant Symbiosis.</title>
        <authorList>
            <person name="Ekman M."/>
            <person name="Picossi S."/>
            <person name="Campbell E.L."/>
            <person name="Meeks J.C."/>
            <person name="Flores E."/>
        </authorList>
    </citation>
    <scope>NUCLEOTIDE SEQUENCE [LARGE SCALE GENOMIC DNA]</scope>
    <source>
        <strain evidence="6">ATCC 29133 / PCC 73102</strain>
    </source>
</reference>
<dbReference type="STRING" id="63737.Npun_F5346"/>
<dbReference type="AlphaFoldDB" id="B2J4H1"/>
<dbReference type="GO" id="GO:0003700">
    <property type="term" value="F:DNA-binding transcription factor activity"/>
    <property type="evidence" value="ECO:0007669"/>
    <property type="project" value="TreeGrafter"/>
</dbReference>
<accession>B2J4H1</accession>
<dbReference type="GO" id="GO:0003677">
    <property type="term" value="F:DNA binding"/>
    <property type="evidence" value="ECO:0007669"/>
    <property type="project" value="UniProtKB-KW"/>
</dbReference>
<dbReference type="REBASE" id="18111">
    <property type="entry name" value="C.NpuORF5347P"/>
</dbReference>
<dbReference type="PhylomeDB" id="B2J4H1"/>
<reference evidence="6" key="1">
    <citation type="submission" date="2008-04" db="EMBL/GenBank/DDBJ databases">
        <title>Complete sequence of chromosome of Nostoc punctiforme ATCC 29133.</title>
        <authorList>
            <consortium name="US DOE Joint Genome Institute"/>
            <person name="Copeland A."/>
            <person name="Lucas S."/>
            <person name="Lapidus A."/>
            <person name="Glavina del Rio T."/>
            <person name="Dalin E."/>
            <person name="Tice H."/>
            <person name="Pitluck S."/>
            <person name="Chain P."/>
            <person name="Malfatti S."/>
            <person name="Shin M."/>
            <person name="Vergez L."/>
            <person name="Schmutz J."/>
            <person name="Larimer F."/>
            <person name="Land M."/>
            <person name="Hauser L."/>
            <person name="Kyrpides N."/>
            <person name="Kim E."/>
            <person name="Meeks J.C."/>
            <person name="Elhai J."/>
            <person name="Campbell E.L."/>
            <person name="Thiel T."/>
            <person name="Longmire J."/>
            <person name="Potts M."/>
            <person name="Atlas R."/>
        </authorList>
    </citation>
    <scope>NUCLEOTIDE SEQUENCE [LARGE SCALE GENOMIC DNA]</scope>
    <source>
        <strain evidence="6">ATCC 29133 / PCC 73102</strain>
    </source>
</reference>
<dbReference type="PROSITE" id="PS50943">
    <property type="entry name" value="HTH_CROC1"/>
    <property type="match status" value="1"/>
</dbReference>
<dbReference type="EnsemblBacteria" id="ACC83661">
    <property type="protein sequence ID" value="ACC83661"/>
    <property type="gene ID" value="Npun_F5346"/>
</dbReference>
<dbReference type="eggNOG" id="COG3620">
    <property type="taxonomic scope" value="Bacteria"/>
</dbReference>
<evidence type="ECO:0000256" key="3">
    <source>
        <dbReference type="ARBA" id="ARBA00023163"/>
    </source>
</evidence>
<dbReference type="Pfam" id="PF01381">
    <property type="entry name" value="HTH_3"/>
    <property type="match status" value="1"/>
</dbReference>
<sequence>MSEKNELSIKQRFGKAVRRRRRELDLSQEQLAERAELHRTYISNLERGELNPSLETMEKLANALNISIPAMFINYGIQVENEPRKDC</sequence>
<dbReference type="GO" id="GO:0005829">
    <property type="term" value="C:cytosol"/>
    <property type="evidence" value="ECO:0007669"/>
    <property type="project" value="TreeGrafter"/>
</dbReference>
<dbReference type="Gene3D" id="1.10.260.40">
    <property type="entry name" value="lambda repressor-like DNA-binding domains"/>
    <property type="match status" value="1"/>
</dbReference>
<evidence type="ECO:0000256" key="2">
    <source>
        <dbReference type="ARBA" id="ARBA00023125"/>
    </source>
</evidence>
<dbReference type="EMBL" id="CP001037">
    <property type="protein sequence ID" value="ACC83661.1"/>
    <property type="molecule type" value="Genomic_DNA"/>
</dbReference>
<dbReference type="PANTHER" id="PTHR46797:SF23">
    <property type="entry name" value="HTH-TYPE TRANSCRIPTIONAL REGULATOR SUTR"/>
    <property type="match status" value="1"/>
</dbReference>
<keyword evidence="3" id="KW-0804">Transcription</keyword>
<dbReference type="InterPro" id="IPR050807">
    <property type="entry name" value="TransReg_Diox_bact_type"/>
</dbReference>
<dbReference type="Proteomes" id="UP000001191">
    <property type="component" value="Chromosome"/>
</dbReference>
<evidence type="ECO:0000313" key="6">
    <source>
        <dbReference type="Proteomes" id="UP000001191"/>
    </source>
</evidence>
<dbReference type="InterPro" id="IPR001387">
    <property type="entry name" value="Cro/C1-type_HTH"/>
</dbReference>
<dbReference type="InterPro" id="IPR010982">
    <property type="entry name" value="Lambda_DNA-bd_dom_sf"/>
</dbReference>
<name>B2J4H1_NOSP7</name>
<keyword evidence="2" id="KW-0238">DNA-binding</keyword>
<protein>
    <submittedName>
        <fullName evidence="5">Putative transcriptional regulator, XRE family</fullName>
    </submittedName>
</protein>
<dbReference type="OrthoDB" id="9814553at2"/>
<evidence type="ECO:0000256" key="1">
    <source>
        <dbReference type="ARBA" id="ARBA00023015"/>
    </source>
</evidence>
<dbReference type="CDD" id="cd00093">
    <property type="entry name" value="HTH_XRE"/>
    <property type="match status" value="1"/>
</dbReference>
<dbReference type="HOGENOM" id="CLU_066192_29_1_3"/>
<gene>
    <name evidence="5" type="ordered locus">Npun_F5346</name>
</gene>
<feature type="domain" description="HTH cro/C1-type" evidence="4">
    <location>
        <begin position="17"/>
        <end position="71"/>
    </location>
</feature>
<evidence type="ECO:0000313" key="5">
    <source>
        <dbReference type="EMBL" id="ACC83661.1"/>
    </source>
</evidence>